<evidence type="ECO:0008006" key="4">
    <source>
        <dbReference type="Google" id="ProtNLM"/>
    </source>
</evidence>
<dbReference type="EMBL" id="QUTA01005953">
    <property type="protein sequence ID" value="RHY13338.1"/>
    <property type="molecule type" value="Genomic_DNA"/>
</dbReference>
<protein>
    <recommendedName>
        <fullName evidence="4">HAT C-terminal dimerisation domain-containing protein</fullName>
    </recommendedName>
</protein>
<comment type="caution">
    <text evidence="2">The sequence shown here is derived from an EMBL/GenBank/DDBJ whole genome shotgun (WGS) entry which is preliminary data.</text>
</comment>
<evidence type="ECO:0000313" key="3">
    <source>
        <dbReference type="Proteomes" id="UP000266239"/>
    </source>
</evidence>
<name>A0A397B4I0_APHAT</name>
<evidence type="ECO:0000313" key="2">
    <source>
        <dbReference type="EMBL" id="RHY13338.1"/>
    </source>
</evidence>
<organism evidence="2 3">
    <name type="scientific">Aphanomyces astaci</name>
    <name type="common">Crayfish plague agent</name>
    <dbReference type="NCBI Taxonomy" id="112090"/>
    <lineage>
        <taxon>Eukaryota</taxon>
        <taxon>Sar</taxon>
        <taxon>Stramenopiles</taxon>
        <taxon>Oomycota</taxon>
        <taxon>Saprolegniomycetes</taxon>
        <taxon>Saprolegniales</taxon>
        <taxon>Verrucalvaceae</taxon>
        <taxon>Aphanomyces</taxon>
    </lineage>
</organism>
<dbReference type="Proteomes" id="UP000266239">
    <property type="component" value="Unassembled WGS sequence"/>
</dbReference>
<sequence>MKGEFADLLAKVQKVMLSCKALNNVAELKKLTSLKPRLFQAPRWSSAFEMLVRFQKLLPSLERMPKREKLMMPSKAMLKRMERSLPLLTKWQSVTKYLQRRDCSAANVRVIFDKVLSEWPSMESRFASEASIRVAMTAADKVVLDKFKASPTPAPRRERTAETFAEDAVTDGDIDDGMASAYDPILKQLPPASNGVERFFLAAKQVFGTQLKAMSPANLEVTLFLKVYAHFWDINKVAVLIAADTPGGIADGTPEQTEVGDDDDDDVQGVMASDASDSDQDMGEGLIAVFVNGESSDGDDEDDDCESSG</sequence>
<feature type="compositionally biased region" description="Acidic residues" evidence="1">
    <location>
        <begin position="296"/>
        <end position="309"/>
    </location>
</feature>
<dbReference type="PANTHER" id="PTHR40866:SF1">
    <property type="entry name" value="BED-TYPE DOMAIN-CONTAINING PROTEIN"/>
    <property type="match status" value="1"/>
</dbReference>
<accession>A0A397B4I0</accession>
<feature type="compositionally biased region" description="Acidic residues" evidence="1">
    <location>
        <begin position="258"/>
        <end position="267"/>
    </location>
</feature>
<proteinExistence type="predicted"/>
<dbReference type="VEuPathDB" id="FungiDB:H257_10910"/>
<evidence type="ECO:0000256" key="1">
    <source>
        <dbReference type="SAM" id="MobiDB-lite"/>
    </source>
</evidence>
<reference evidence="2 3" key="1">
    <citation type="submission" date="2018-08" db="EMBL/GenBank/DDBJ databases">
        <title>Aphanomyces genome sequencing and annotation.</title>
        <authorList>
            <person name="Minardi D."/>
            <person name="Oidtmann B."/>
            <person name="Van Der Giezen M."/>
            <person name="Studholme D.J."/>
        </authorList>
    </citation>
    <scope>NUCLEOTIDE SEQUENCE [LARGE SCALE GENOMIC DNA]</scope>
    <source>
        <strain evidence="2 3">Yx</strain>
    </source>
</reference>
<dbReference type="AlphaFoldDB" id="A0A397B4I0"/>
<dbReference type="PANTHER" id="PTHR40866">
    <property type="entry name" value="BED-TYPE DOMAIN-CONTAINING PROTEIN"/>
    <property type="match status" value="1"/>
</dbReference>
<feature type="region of interest" description="Disordered" evidence="1">
    <location>
        <begin position="246"/>
        <end position="309"/>
    </location>
</feature>
<gene>
    <name evidence="2" type="ORF">DYB25_011101</name>
</gene>